<protein>
    <submittedName>
        <fullName evidence="1">Uncharacterized protein</fullName>
    </submittedName>
</protein>
<dbReference type="Proteomes" id="UP001556196">
    <property type="component" value="Unassembled WGS sequence"/>
</dbReference>
<evidence type="ECO:0000313" key="2">
    <source>
        <dbReference type="Proteomes" id="UP001556196"/>
    </source>
</evidence>
<sequence>MIASPLLALGIVLLAAGPTRAFELPPAIAELTAAEYNELSMFVRAEVMEPIAEAANISYSSLNACLKTAAVYPEYRNWKIPRAAAGCIQLLRKKDE</sequence>
<name>A0ABV3R4R6_9HYPH</name>
<proteinExistence type="predicted"/>
<organism evidence="1 2">
    <name type="scientific">Mesorhizobium marinum</name>
    <dbReference type="NCBI Taxonomy" id="3228790"/>
    <lineage>
        <taxon>Bacteria</taxon>
        <taxon>Pseudomonadati</taxon>
        <taxon>Pseudomonadota</taxon>
        <taxon>Alphaproteobacteria</taxon>
        <taxon>Hyphomicrobiales</taxon>
        <taxon>Phyllobacteriaceae</taxon>
        <taxon>Mesorhizobium</taxon>
    </lineage>
</organism>
<dbReference type="RefSeq" id="WP_367725421.1">
    <property type="nucleotide sequence ID" value="NZ_JBFOCH010000005.1"/>
</dbReference>
<dbReference type="EMBL" id="JBFOCI010000007">
    <property type="protein sequence ID" value="MEW9808196.1"/>
    <property type="molecule type" value="Genomic_DNA"/>
</dbReference>
<keyword evidence="2" id="KW-1185">Reference proteome</keyword>
<reference evidence="1 2" key="1">
    <citation type="submission" date="2024-06" db="EMBL/GenBank/DDBJ databases">
        <authorList>
            <person name="Tuo L."/>
        </authorList>
    </citation>
    <scope>NUCLEOTIDE SEQUENCE [LARGE SCALE GENOMIC DNA]</scope>
    <source>
        <strain evidence="1 2">ZMM04-5</strain>
    </source>
</reference>
<gene>
    <name evidence="1" type="ORF">ABUE31_19585</name>
</gene>
<accession>A0ABV3R4R6</accession>
<evidence type="ECO:0000313" key="1">
    <source>
        <dbReference type="EMBL" id="MEW9808196.1"/>
    </source>
</evidence>
<comment type="caution">
    <text evidence="1">The sequence shown here is derived from an EMBL/GenBank/DDBJ whole genome shotgun (WGS) entry which is preliminary data.</text>
</comment>